<evidence type="ECO:0000313" key="1">
    <source>
        <dbReference type="EMBL" id="CEK42305.1"/>
    </source>
</evidence>
<protein>
    <submittedName>
        <fullName evidence="1">Uncharacterized protein</fullName>
    </submittedName>
</protein>
<reference evidence="1" key="1">
    <citation type="submission" date="2014-12" db="EMBL/GenBank/DDBJ databases">
        <authorList>
            <person name="Hall J."/>
        </authorList>
    </citation>
    <scope>NUCLEOTIDE SEQUENCE [LARGE SCALE GENOMIC DNA]</scope>
    <source>
        <strain evidence="1">SBW25</strain>
        <plasmid evidence="1">pQBR57</plasmid>
    </source>
</reference>
<dbReference type="AlphaFoldDB" id="A0A0G4E4Z8"/>
<sequence length="102" mass="10878">MPEHNEATIPSRTPKSPKVDFSIFGDFKIQFAAVAVECAASRVVYKTAQLIRAMGTVEVGYVSNNDYGFAHDQASVDDANQIGDNTGKAATELSAVATQLDP</sequence>
<gene>
    <name evidence="1" type="ORF">PQBR57_0352</name>
</gene>
<reference evidence="1" key="2">
    <citation type="submission" date="2015-06" db="EMBL/GenBank/DDBJ databases">
        <title>Environmentally co-occuring mercury resistance plasmids are genetically and phenotypically diverse and confer variable context-dependent fitness effects.</title>
        <authorList>
            <person name="Hall J.P.J."/>
            <person name="Harrison E."/>
            <person name="Lilley A.K."/>
            <person name="Paterson S."/>
            <person name="Spiers A.J."/>
            <person name="Brockhurst M.A."/>
        </authorList>
    </citation>
    <scope>NUCLEOTIDE SEQUENCE [LARGE SCALE GENOMIC DNA]</scope>
    <source>
        <strain evidence="1">SBW25</strain>
        <plasmid evidence="1">pQBR57</plasmid>
    </source>
</reference>
<dbReference type="EMBL" id="LN713926">
    <property type="protein sequence ID" value="CEK42305.1"/>
    <property type="molecule type" value="Genomic_DNA"/>
</dbReference>
<accession>A0A0G4E4Z8</accession>
<name>A0A0G4E4Z8_PSEFS</name>
<proteinExistence type="predicted"/>
<dbReference type="RefSeq" id="WP_192963467.1">
    <property type="nucleotide sequence ID" value="NZ_LN713926.1"/>
</dbReference>
<organism evidence="1">
    <name type="scientific">Pseudomonas fluorescens (strain SBW25)</name>
    <dbReference type="NCBI Taxonomy" id="216595"/>
    <lineage>
        <taxon>Bacteria</taxon>
        <taxon>Pseudomonadati</taxon>
        <taxon>Pseudomonadota</taxon>
        <taxon>Gammaproteobacteria</taxon>
        <taxon>Pseudomonadales</taxon>
        <taxon>Pseudomonadaceae</taxon>
        <taxon>Pseudomonas</taxon>
    </lineage>
</organism>
<keyword evidence="1" id="KW-0614">Plasmid</keyword>
<geneLocation type="plasmid" evidence="1">
    <name>pQBR57</name>
</geneLocation>